<proteinExistence type="predicted"/>
<evidence type="ECO:0000256" key="1">
    <source>
        <dbReference type="SAM" id="MobiDB-lite"/>
    </source>
</evidence>
<evidence type="ECO:0000313" key="3">
    <source>
        <dbReference type="Proteomes" id="UP000186817"/>
    </source>
</evidence>
<dbReference type="AlphaFoldDB" id="A0A1Q9EC40"/>
<protein>
    <submittedName>
        <fullName evidence="2">Uncharacterized protein</fullName>
    </submittedName>
</protein>
<reference evidence="2 3" key="1">
    <citation type="submission" date="2016-02" db="EMBL/GenBank/DDBJ databases">
        <title>Genome analysis of coral dinoflagellate symbionts highlights evolutionary adaptations to a symbiotic lifestyle.</title>
        <authorList>
            <person name="Aranda M."/>
            <person name="Li Y."/>
            <person name="Liew Y.J."/>
            <person name="Baumgarten S."/>
            <person name="Simakov O."/>
            <person name="Wilson M."/>
            <person name="Piel J."/>
            <person name="Ashoor H."/>
            <person name="Bougouffa S."/>
            <person name="Bajic V.B."/>
            <person name="Ryu T."/>
            <person name="Ravasi T."/>
            <person name="Bayer T."/>
            <person name="Micklem G."/>
            <person name="Kim H."/>
            <person name="Bhak J."/>
            <person name="Lajeunesse T.C."/>
            <person name="Voolstra C.R."/>
        </authorList>
    </citation>
    <scope>NUCLEOTIDE SEQUENCE [LARGE SCALE GENOMIC DNA]</scope>
    <source>
        <strain evidence="2 3">CCMP2467</strain>
    </source>
</reference>
<evidence type="ECO:0000313" key="2">
    <source>
        <dbReference type="EMBL" id="OLQ05004.1"/>
    </source>
</evidence>
<accession>A0A1Q9EC40</accession>
<gene>
    <name evidence="2" type="ORF">AK812_SmicGene11858</name>
</gene>
<comment type="caution">
    <text evidence="2">The sequence shown here is derived from an EMBL/GenBank/DDBJ whole genome shotgun (WGS) entry which is preliminary data.</text>
</comment>
<feature type="region of interest" description="Disordered" evidence="1">
    <location>
        <begin position="420"/>
        <end position="463"/>
    </location>
</feature>
<dbReference type="EMBL" id="LSRX01000196">
    <property type="protein sequence ID" value="OLQ05004.1"/>
    <property type="molecule type" value="Genomic_DNA"/>
</dbReference>
<name>A0A1Q9EC40_SYMMI</name>
<sequence length="477" mass="52286">MLRIQVKVTGARSVDSAMASLSAMLFLSMKKEMMMTSLTVTTKVPPSYDGRSSWFAYGDAIDVWCDITESDGDKRGPALRNRLEGEAAMKKRLLDRDRLKDPNNGVKYFKSFQRPLFVKGAANVFLYRFQQFKNLHSGNGDMLRWITRFQLQLSVQRMQEVLNDTYPPITDSNSAEVRGFVAGHPAAEEQEGLTNEEATERANERLRDQHARTLPITANLVALIFVSLSNLTRDQRQVYLICCSSSASTFRNRKMLFTGKILHIQVYSPFWFDGFPPNTIYVVLAEARPYRPSYEGAQTLAGGSHDFTVVLTPEEHAEYLRRLHSGPGPGSTVSSSTPSAYLASVPSACASPPIGSSASLRPKQASVEGLLQQMSEVEPSKSAARSPMPTPVTSPSTSLPEVGPGALEFVVVLSPEEHKEYLQRRGQQPIAGQGFSPPARTKPGAAASPKVDTGVRAKKGKQASVAGLLQQMAESLP</sequence>
<feature type="region of interest" description="Disordered" evidence="1">
    <location>
        <begin position="375"/>
        <end position="401"/>
    </location>
</feature>
<keyword evidence="3" id="KW-1185">Reference proteome</keyword>
<dbReference type="Proteomes" id="UP000186817">
    <property type="component" value="Unassembled WGS sequence"/>
</dbReference>
<organism evidence="2 3">
    <name type="scientific">Symbiodinium microadriaticum</name>
    <name type="common">Dinoflagellate</name>
    <name type="synonym">Zooxanthella microadriatica</name>
    <dbReference type="NCBI Taxonomy" id="2951"/>
    <lineage>
        <taxon>Eukaryota</taxon>
        <taxon>Sar</taxon>
        <taxon>Alveolata</taxon>
        <taxon>Dinophyceae</taxon>
        <taxon>Suessiales</taxon>
        <taxon>Symbiodiniaceae</taxon>
        <taxon>Symbiodinium</taxon>
    </lineage>
</organism>